<evidence type="ECO:0000256" key="10">
    <source>
        <dbReference type="ARBA" id="ARBA00023170"/>
    </source>
</evidence>
<dbReference type="Proteomes" id="UP000005237">
    <property type="component" value="Unassembled WGS sequence"/>
</dbReference>
<name>A0A8R1DU96_CAEJA</name>
<keyword evidence="4 14" id="KW-0812">Transmembrane</keyword>
<evidence type="ECO:0000256" key="7">
    <source>
        <dbReference type="ARBA" id="ARBA00022989"/>
    </source>
</evidence>
<evidence type="ECO:0000256" key="3">
    <source>
        <dbReference type="ARBA" id="ARBA00020256"/>
    </source>
</evidence>
<protein>
    <recommendedName>
        <fullName evidence="13">ADP-ribosylation factor-related protein 1</fullName>
    </recommendedName>
    <alternativeName>
        <fullName evidence="3">Signal recognition particle receptor subunit beta</fullName>
    </alternativeName>
</protein>
<proteinExistence type="inferred from homology"/>
<comment type="function">
    <text evidence="11">Trans-Golgi-associated GTPase that regulates protein sorting. Controls the targeting of ARL1 and its effector to the trans-Golgi. Required for the lipidation of chylomicrons in the intestine and required for VLDL lipidation in the liver.</text>
</comment>
<evidence type="ECO:0000256" key="14">
    <source>
        <dbReference type="SAM" id="Phobius"/>
    </source>
</evidence>
<keyword evidence="7 14" id="KW-1133">Transmembrane helix</keyword>
<dbReference type="AlphaFoldDB" id="A0A8R1DU96"/>
<evidence type="ECO:0000256" key="11">
    <source>
        <dbReference type="ARBA" id="ARBA00037377"/>
    </source>
</evidence>
<reference evidence="15" key="2">
    <citation type="submission" date="2022-06" db="UniProtKB">
        <authorList>
            <consortium name="EnsemblMetazoa"/>
        </authorList>
    </citation>
    <scope>IDENTIFICATION</scope>
    <source>
        <strain evidence="15">DF5081</strain>
    </source>
</reference>
<reference evidence="16" key="1">
    <citation type="submission" date="2010-08" db="EMBL/GenBank/DDBJ databases">
        <authorList>
            <consortium name="Caenorhabditis japonica Sequencing Consortium"/>
            <person name="Wilson R.K."/>
        </authorList>
    </citation>
    <scope>NUCLEOTIDE SEQUENCE [LARGE SCALE GENOMIC DNA]</scope>
    <source>
        <strain evidence="16">DF5081</strain>
    </source>
</reference>
<dbReference type="PANTHER" id="PTHR45909:SF1">
    <property type="entry name" value="ADP-RIBOSYLATION FACTOR-RELATED PROTEIN 1"/>
    <property type="match status" value="1"/>
</dbReference>
<evidence type="ECO:0000256" key="12">
    <source>
        <dbReference type="ARBA" id="ARBA00038765"/>
    </source>
</evidence>
<accession>A0A8R1DU96</accession>
<evidence type="ECO:0000256" key="5">
    <source>
        <dbReference type="ARBA" id="ARBA00022741"/>
    </source>
</evidence>
<dbReference type="GO" id="GO:0003924">
    <property type="term" value="F:GTPase activity"/>
    <property type="evidence" value="ECO:0007669"/>
    <property type="project" value="TreeGrafter"/>
</dbReference>
<dbReference type="OMA" id="CWIDERA"/>
<dbReference type="GO" id="GO:0043001">
    <property type="term" value="P:Golgi to plasma membrane protein transport"/>
    <property type="evidence" value="ECO:0007669"/>
    <property type="project" value="TreeGrafter"/>
</dbReference>
<evidence type="ECO:0000256" key="8">
    <source>
        <dbReference type="ARBA" id="ARBA00023134"/>
    </source>
</evidence>
<dbReference type="GO" id="GO:0005525">
    <property type="term" value="F:GTP binding"/>
    <property type="evidence" value="ECO:0007669"/>
    <property type="project" value="UniProtKB-KW"/>
</dbReference>
<feature type="transmembrane region" description="Helical" evidence="14">
    <location>
        <begin position="6"/>
        <end position="27"/>
    </location>
</feature>
<dbReference type="SUPFAM" id="SSF52540">
    <property type="entry name" value="P-loop containing nucleoside triphosphate hydrolases"/>
    <property type="match status" value="1"/>
</dbReference>
<evidence type="ECO:0000256" key="4">
    <source>
        <dbReference type="ARBA" id="ARBA00022692"/>
    </source>
</evidence>
<dbReference type="GO" id="GO:0006886">
    <property type="term" value="P:intracellular protein transport"/>
    <property type="evidence" value="ECO:0007669"/>
    <property type="project" value="TreeGrafter"/>
</dbReference>
<dbReference type="EnsemblMetazoa" id="CJA12126.1">
    <property type="protein sequence ID" value="CJA12126.1"/>
    <property type="gene ID" value="WBGene00131330"/>
</dbReference>
<organism evidence="15 16">
    <name type="scientific">Caenorhabditis japonica</name>
    <dbReference type="NCBI Taxonomy" id="281687"/>
    <lineage>
        <taxon>Eukaryota</taxon>
        <taxon>Metazoa</taxon>
        <taxon>Ecdysozoa</taxon>
        <taxon>Nematoda</taxon>
        <taxon>Chromadorea</taxon>
        <taxon>Rhabditida</taxon>
        <taxon>Rhabditina</taxon>
        <taxon>Rhabditomorpha</taxon>
        <taxon>Rhabditoidea</taxon>
        <taxon>Rhabditidae</taxon>
        <taxon>Peloderinae</taxon>
        <taxon>Caenorhabditis</taxon>
    </lineage>
</organism>
<keyword evidence="6" id="KW-0256">Endoplasmic reticulum</keyword>
<dbReference type="Pfam" id="PF09439">
    <property type="entry name" value="SRPRB"/>
    <property type="match status" value="1"/>
</dbReference>
<dbReference type="GO" id="GO:0005789">
    <property type="term" value="C:endoplasmic reticulum membrane"/>
    <property type="evidence" value="ECO:0007669"/>
    <property type="project" value="UniProtKB-SubCell"/>
</dbReference>
<keyword evidence="10" id="KW-0675">Receptor</keyword>
<dbReference type="InterPro" id="IPR019009">
    <property type="entry name" value="SRP_receptor_beta_su"/>
</dbReference>
<comment type="similarity">
    <text evidence="2">Belongs to the SRP receptor beta subunit family.</text>
</comment>
<dbReference type="InterPro" id="IPR005225">
    <property type="entry name" value="Small_GTP-bd"/>
</dbReference>
<dbReference type="PANTHER" id="PTHR45909">
    <property type="entry name" value="ADP-RIBOSYLATION FACTOR-RELATED PROTEIN 1"/>
    <property type="match status" value="1"/>
</dbReference>
<dbReference type="NCBIfam" id="TIGR00231">
    <property type="entry name" value="small_GTP"/>
    <property type="match status" value="1"/>
</dbReference>
<evidence type="ECO:0000256" key="9">
    <source>
        <dbReference type="ARBA" id="ARBA00023136"/>
    </source>
</evidence>
<evidence type="ECO:0000256" key="2">
    <source>
        <dbReference type="ARBA" id="ARBA00005619"/>
    </source>
</evidence>
<dbReference type="GO" id="GO:0034067">
    <property type="term" value="P:protein localization to Golgi apparatus"/>
    <property type="evidence" value="ECO:0007669"/>
    <property type="project" value="TreeGrafter"/>
</dbReference>
<keyword evidence="9 14" id="KW-0472">Membrane</keyword>
<dbReference type="CDD" id="cd04105">
    <property type="entry name" value="SR_beta"/>
    <property type="match status" value="1"/>
</dbReference>
<keyword evidence="8" id="KW-0342">GTP-binding</keyword>
<dbReference type="InterPro" id="IPR024156">
    <property type="entry name" value="Small_GTPase_ARF"/>
</dbReference>
<evidence type="ECO:0000313" key="15">
    <source>
        <dbReference type="EnsemblMetazoa" id="CJA12126.1"/>
    </source>
</evidence>
<comment type="subunit">
    <text evidence="12">Interacts with SYS1.</text>
</comment>
<keyword evidence="5" id="KW-0547">Nucleotide-binding</keyword>
<evidence type="ECO:0000256" key="1">
    <source>
        <dbReference type="ARBA" id="ARBA00004389"/>
    </source>
</evidence>
<evidence type="ECO:0000313" key="16">
    <source>
        <dbReference type="Proteomes" id="UP000005237"/>
    </source>
</evidence>
<dbReference type="InterPro" id="IPR027417">
    <property type="entry name" value="P-loop_NTPase"/>
</dbReference>
<keyword evidence="16" id="KW-1185">Reference proteome</keyword>
<dbReference type="Gene3D" id="3.40.50.300">
    <property type="entry name" value="P-loop containing nucleotide triphosphate hydrolases"/>
    <property type="match status" value="1"/>
</dbReference>
<dbReference type="GO" id="GO:0005794">
    <property type="term" value="C:Golgi apparatus"/>
    <property type="evidence" value="ECO:0007669"/>
    <property type="project" value="TreeGrafter"/>
</dbReference>
<evidence type="ECO:0000256" key="13">
    <source>
        <dbReference type="ARBA" id="ARBA00039478"/>
    </source>
</evidence>
<comment type="subcellular location">
    <subcellularLocation>
        <location evidence="1">Endoplasmic reticulum membrane</location>
        <topology evidence="1">Single-pass membrane protein</topology>
    </subcellularLocation>
</comment>
<evidence type="ECO:0000256" key="6">
    <source>
        <dbReference type="ARBA" id="ARBA00022824"/>
    </source>
</evidence>
<sequence length="237" mass="26753">MDFNDPTNLAILATVSVGLLTILLLVFKRFVSANKTKILFVGLMDSGKTTIFTQLCQKDTEYPTKTKTFTSMAENKVTLRIKDKEREFIDYPGNDRLRQKLIDTHLHSRSLLRIVFVVDSAAFSKNLRDVAELFYLVALENTDKVPILIVCHKQDLSLAKTEKVIRNSLEKEIGLINKSRSAALIGTDGSDEKRSTLTDTGVDFKWEDLKKQEVTFVTTSSVSEDFGVHEIASFVRL</sequence>